<reference evidence="2" key="1">
    <citation type="submission" date="2022-11" db="UniProtKB">
        <authorList>
            <consortium name="WormBaseParasite"/>
        </authorList>
    </citation>
    <scope>IDENTIFICATION</scope>
</reference>
<sequence>MKNFKFEVPMPTNQNTSSHPGYIQLAFSNGNMLIFEMFMVKPKDWIMFFSLIHSDYTILISYYGVNDWETETEQWNVWNIETHGSELFLFVKRGLAGAELLTTVTTVIESSRIIGIVKSALNMLLLLILITSKSGRKIDVVRWPPTQTVATGSLHCWRLTDSRRLCRCRRAQFPQFFGARAIAAFRTDESRRADRAFGASFS</sequence>
<organism evidence="1 2">
    <name type="scientific">Romanomermis culicivorax</name>
    <name type="common">Nematode worm</name>
    <dbReference type="NCBI Taxonomy" id="13658"/>
    <lineage>
        <taxon>Eukaryota</taxon>
        <taxon>Metazoa</taxon>
        <taxon>Ecdysozoa</taxon>
        <taxon>Nematoda</taxon>
        <taxon>Enoplea</taxon>
        <taxon>Dorylaimia</taxon>
        <taxon>Mermithida</taxon>
        <taxon>Mermithoidea</taxon>
        <taxon>Mermithidae</taxon>
        <taxon>Romanomermis</taxon>
    </lineage>
</organism>
<proteinExistence type="predicted"/>
<evidence type="ECO:0000313" key="2">
    <source>
        <dbReference type="WBParaSite" id="nRc.2.0.1.t37537-RA"/>
    </source>
</evidence>
<dbReference type="AlphaFoldDB" id="A0A915KFN8"/>
<evidence type="ECO:0000313" key="1">
    <source>
        <dbReference type="Proteomes" id="UP000887565"/>
    </source>
</evidence>
<dbReference type="WBParaSite" id="nRc.2.0.1.t37537-RA">
    <property type="protein sequence ID" value="nRc.2.0.1.t37537-RA"/>
    <property type="gene ID" value="nRc.2.0.1.g37537"/>
</dbReference>
<dbReference type="Proteomes" id="UP000887565">
    <property type="component" value="Unplaced"/>
</dbReference>
<name>A0A915KFN8_ROMCU</name>
<keyword evidence="1" id="KW-1185">Reference proteome</keyword>
<accession>A0A915KFN8</accession>
<protein>
    <submittedName>
        <fullName evidence="2">Uncharacterized protein</fullName>
    </submittedName>
</protein>